<dbReference type="EMBL" id="MT774381">
    <property type="protein sequence ID" value="QOR58648.1"/>
    <property type="molecule type" value="Genomic_DNA"/>
</dbReference>
<dbReference type="Proteomes" id="UP000594037">
    <property type="component" value="Segment"/>
</dbReference>
<reference evidence="1 2" key="1">
    <citation type="submission" date="2020-07" db="EMBL/GenBank/DDBJ databases">
        <title>Taxonomic proposal: Crassvirales, a new order of highly abundant and diverse bacterial viruses.</title>
        <authorList>
            <person name="Shkoporov A.N."/>
            <person name="Stockdale S.R."/>
            <person name="Guerin E."/>
            <person name="Ross R.P."/>
            <person name="Hill C."/>
        </authorList>
    </citation>
    <scope>NUCLEOTIDE SEQUENCE [LARGE SCALE GENOMIC DNA]</scope>
</reference>
<evidence type="ECO:0000313" key="2">
    <source>
        <dbReference type="Proteomes" id="UP000594037"/>
    </source>
</evidence>
<dbReference type="KEGG" id="vg:65129126"/>
<keyword evidence="2" id="KW-1185">Reference proteome</keyword>
<evidence type="ECO:0000313" key="1">
    <source>
        <dbReference type="EMBL" id="QOR58648.1"/>
    </source>
</evidence>
<dbReference type="RefSeq" id="YP_010110806.1">
    <property type="nucleotide sequence ID" value="NC_055874.1"/>
</dbReference>
<dbReference type="GeneID" id="65129126"/>
<dbReference type="InterPro" id="IPR056401">
    <property type="entry name" value="Crass_capsid"/>
</dbReference>
<organism evidence="1 2">
    <name type="scientific">uncultured phage cr3_1</name>
    <dbReference type="NCBI Taxonomy" id="2772065"/>
    <lineage>
        <taxon>Viruses</taxon>
        <taxon>Duplodnaviria</taxon>
        <taxon>Heunggongvirae</taxon>
        <taxon>Uroviricota</taxon>
        <taxon>Caudoviricetes</taxon>
        <taxon>Crassvirales</taxon>
        <taxon>Intestiviridae</taxon>
        <taxon>Crudevirinae</taxon>
        <taxon>Diorhovirus</taxon>
        <taxon>Diorhovirus intestinalis</taxon>
    </lineage>
</organism>
<accession>A0A7M1RWD3</accession>
<sequence>MYSMRTLSVGKFDDRGYSNEESIANLQLQKPVEINAFLTYNYGKDDDRFPLTFLTEGRGSAGVVDVDTVQWTWKTMGRLKFDDFVTYFNTANNKPGVGGSDFEVHFSTHWFIEQYTLTAPDGHTQVRIQRDLGESAHGYGYILRLMSPNPDAFVDPEMLAVGKYWSMGAPLVSESYSKGNRSNTMGPGQMTSQLEFHRYSKEIAGNLANVVTEYEFEGGDGGKNKLWINEEMRQFNVTMRIANEERLWMAEYNRNANGEVGLKDMDNGKPIPTTAGMLEICRESNYDTYGEYLTLNKIKRTVGDVLDRDTDDGTMNIVLMGGKGFIEDFDEAMRMDATENGFVTPLGDKMIDGSDAGLTYGKYFRRYKTVDGHTITVKHCSFFDKSTIAETAKKNGMIHPRSGLPITSHQACFIDFSSYNGHQNVRKVRMKGQIYKAKVLKGLTDVPASWGVPETNFISTEIDMSRFEVKDSLGLQVDNATKMFLLQCKL</sequence>
<name>A0A7M1RWD3_9CAUD</name>
<dbReference type="Pfam" id="PF23898">
    <property type="entry name" value="Crass_capsid"/>
    <property type="match status" value="1"/>
</dbReference>
<proteinExistence type="predicted"/>
<protein>
    <submittedName>
        <fullName evidence="1">Major capsid protein</fullName>
    </submittedName>
</protein>